<name>A0A9Q6PRP3_PISSA</name>
<dbReference type="AlphaFoldDB" id="A0A9Q6PRP3"/>
<dbReference type="Gene3D" id="3.40.50.2000">
    <property type="entry name" value="Glycogen Phosphorylase B"/>
    <property type="match status" value="2"/>
</dbReference>
<dbReference type="SUPFAM" id="SSF53756">
    <property type="entry name" value="UDP-Glycosyltransferase/glycogen phosphorylase"/>
    <property type="match status" value="1"/>
</dbReference>
<reference evidence="1 2" key="1">
    <citation type="submission" date="2019-04" db="EMBL/GenBank/DDBJ databases">
        <title>Complete genome sequencing of Piscirickettsia salmonis strain Psal-009.</title>
        <authorList>
            <person name="Schober I."/>
            <person name="Bunk B."/>
            <person name="Sproer C."/>
            <person name="Carril G.P."/>
            <person name="Riedel T."/>
            <person name="Flores-Herrera P.A."/>
            <person name="Nourdin-Galindo G."/>
            <person name="Marshall S.H."/>
            <person name="Overmann J."/>
        </authorList>
    </citation>
    <scope>NUCLEOTIDE SEQUENCE [LARGE SCALE GENOMIC DNA]</scope>
    <source>
        <strain evidence="1 2">Psal-009</strain>
    </source>
</reference>
<dbReference type="InterPro" id="IPR028098">
    <property type="entry name" value="Glyco_trans_4-like_N"/>
</dbReference>
<evidence type="ECO:0000313" key="1">
    <source>
        <dbReference type="EMBL" id="QGO04839.1"/>
    </source>
</evidence>
<dbReference type="GO" id="GO:1901135">
    <property type="term" value="P:carbohydrate derivative metabolic process"/>
    <property type="evidence" value="ECO:0007669"/>
    <property type="project" value="UniProtKB-ARBA"/>
</dbReference>
<dbReference type="EMBL" id="CP038908">
    <property type="protein sequence ID" value="QGO04839.1"/>
    <property type="molecule type" value="Genomic_DNA"/>
</dbReference>
<dbReference type="RefSeq" id="WP_054300512.1">
    <property type="nucleotide sequence ID" value="NZ_CP012413.1"/>
</dbReference>
<proteinExistence type="predicted"/>
<keyword evidence="2" id="KW-1185">Reference proteome</keyword>
<gene>
    <name evidence="1" type="ORF">Psal009_00715</name>
</gene>
<dbReference type="GO" id="GO:0016757">
    <property type="term" value="F:glycosyltransferase activity"/>
    <property type="evidence" value="ECO:0007669"/>
    <property type="project" value="InterPro"/>
</dbReference>
<dbReference type="PANTHER" id="PTHR12526">
    <property type="entry name" value="GLYCOSYLTRANSFERASE"/>
    <property type="match status" value="1"/>
</dbReference>
<dbReference type="CDD" id="cd03811">
    <property type="entry name" value="GT4_GT28_WabH-like"/>
    <property type="match status" value="1"/>
</dbReference>
<dbReference type="Proteomes" id="UP000422232">
    <property type="component" value="Chromosome"/>
</dbReference>
<dbReference type="Pfam" id="PF13439">
    <property type="entry name" value="Glyco_transf_4"/>
    <property type="match status" value="1"/>
</dbReference>
<evidence type="ECO:0000313" key="2">
    <source>
        <dbReference type="Proteomes" id="UP000422232"/>
    </source>
</evidence>
<dbReference type="Pfam" id="PF00534">
    <property type="entry name" value="Glycos_transf_1"/>
    <property type="match status" value="1"/>
</dbReference>
<organism evidence="1 2">
    <name type="scientific">Piscirickettsia salmonis</name>
    <dbReference type="NCBI Taxonomy" id="1238"/>
    <lineage>
        <taxon>Bacteria</taxon>
        <taxon>Pseudomonadati</taxon>
        <taxon>Pseudomonadota</taxon>
        <taxon>Gammaproteobacteria</taxon>
        <taxon>Thiotrichales</taxon>
        <taxon>Piscirickettsiaceae</taxon>
        <taxon>Piscirickettsia</taxon>
    </lineage>
</organism>
<dbReference type="InterPro" id="IPR001296">
    <property type="entry name" value="Glyco_trans_1"/>
</dbReference>
<accession>A0A9Q6PRP3</accession>
<protein>
    <submittedName>
        <fullName evidence="1">Glycosyltransferase involved in cell wall bisynthesis</fullName>
    </submittedName>
</protein>
<sequence>MTQKLNIIFIADSLHGGGSERVLLNAANMFQQAGHHCHILLVRNIIEMTLPENVQLHTFKLTERLRPKFIQEFCIRNKVKQLRKQLGSIDLILSNFTSPRFFLPRQLEKTTYYWLHFDYKNSLENKKKQSVQAFLKFKNKLQKKHTNKNIICVSKGAQDTLLNDIQAKPKSSQVIYNPFDIEQIRKLAQESNSNIPNTPYILHPARFDIAQKRHDVLFQAFSQLNTEHTLVLLTKENDELTALIKQYHLSDRVIVTGFQRNPYPWFKQSELTVLSSDWEGLPSVIIESLAIGTPVVSTDCPSGPKEILTNELSQWLTPIRDPEQLVQKIIQALTSNIKIKPSSTHPFSTKTILIQYLSLLERSQHKTNA</sequence>
<dbReference type="PANTHER" id="PTHR12526:SF638">
    <property type="entry name" value="SPORE COAT PROTEIN SA"/>
    <property type="match status" value="1"/>
</dbReference>